<feature type="compositionally biased region" description="Gly residues" evidence="7">
    <location>
        <begin position="641"/>
        <end position="656"/>
    </location>
</feature>
<evidence type="ECO:0000256" key="1">
    <source>
        <dbReference type="ARBA" id="ARBA00022723"/>
    </source>
</evidence>
<name>A0AAD7E8P5_9AGAR</name>
<feature type="compositionally biased region" description="Polar residues" evidence="7">
    <location>
        <begin position="466"/>
        <end position="493"/>
    </location>
</feature>
<feature type="region of interest" description="Disordered" evidence="7">
    <location>
        <begin position="636"/>
        <end position="682"/>
    </location>
</feature>
<organism evidence="10 11">
    <name type="scientific">Mycena albidolilacea</name>
    <dbReference type="NCBI Taxonomy" id="1033008"/>
    <lineage>
        <taxon>Eukaryota</taxon>
        <taxon>Fungi</taxon>
        <taxon>Dikarya</taxon>
        <taxon>Basidiomycota</taxon>
        <taxon>Agaricomycotina</taxon>
        <taxon>Agaricomycetes</taxon>
        <taxon>Agaricomycetidae</taxon>
        <taxon>Agaricales</taxon>
        <taxon>Marasmiineae</taxon>
        <taxon>Mycenaceae</taxon>
        <taxon>Mycena</taxon>
    </lineage>
</organism>
<dbReference type="Proteomes" id="UP001218218">
    <property type="component" value="Unassembled WGS sequence"/>
</dbReference>
<feature type="compositionally biased region" description="Gly residues" evidence="7">
    <location>
        <begin position="531"/>
        <end position="548"/>
    </location>
</feature>
<keyword evidence="1" id="KW-0479">Metal-binding</keyword>
<accession>A0AAD7E8P5</accession>
<evidence type="ECO:0000256" key="2">
    <source>
        <dbReference type="ARBA" id="ARBA00022771"/>
    </source>
</evidence>
<dbReference type="PROSITE" id="PS50114">
    <property type="entry name" value="GATA_ZN_FINGER_2"/>
    <property type="match status" value="1"/>
</dbReference>
<feature type="compositionally biased region" description="Pro residues" evidence="7">
    <location>
        <begin position="350"/>
        <end position="365"/>
    </location>
</feature>
<sequence length="682" mass="73445">MSPVCSDHFSHSSSPSVGSNCDCDSPFAVEAHLTSLSLVPTFQFYAVQHLLNREPTENRDIPSYKAIPFGAWLRTRFILVVISLTPFWLHLTLALSITLAPLLIYTGFTFLLLNCSHFSGAMASDGRYMYYEYPYATPPSYEPQRPIRSDSGSSSSQPPHSPVQQPQHHSSHQQFSTRSHSRSQPSYPAPSQQQYAPAPTYMSPAAVTPPQQWTQSSWGQQSYAPPPPPSDTPQYNTVPPPPVRPPSNEHQQRVWNHPSYAPPPPPPPLGYSPPPVRQRSDEPQQRLYAPPPLPPPDSPNPRQSHGHGHPPPMHPSYRQSQSHHPPHPHPHPSPPQAVSQRTSRRRDSTPAPPPAPAPIPEPTPEPVTYTPYSPPTNNPIDFNRLVHSYHMILEAGKTLAVPRGTGGAVDRMLENAFHAAQVLEGASAGNSHASQHQHQHQHQSKPPPPPVVRAAPVAVQPSSVQYRPQAQVQRIHSASTVSSGSDTGRTPNYSQPPTRSPPGPSTSVNARVKDISPREGKAKIKITSPGNGKGTSGLHGHAHGGGSDGLPVVSSPSKPKSQKFDDSGHAPAGGDSSATGSARAQDAHHSSGGTAQKCLGCGATATPEWRRGPLGPRTLCNACGLVYAKLVKKRMREDARAGGGTRAANGYGGRGQGARESPEAESDEDDEQSYDHGHIPGR</sequence>
<feature type="compositionally biased region" description="Pro residues" evidence="7">
    <location>
        <begin position="260"/>
        <end position="276"/>
    </location>
</feature>
<keyword evidence="8" id="KW-0472">Membrane</keyword>
<evidence type="ECO:0000256" key="3">
    <source>
        <dbReference type="ARBA" id="ARBA00022833"/>
    </source>
</evidence>
<reference evidence="10" key="1">
    <citation type="submission" date="2023-03" db="EMBL/GenBank/DDBJ databases">
        <title>Massive genome expansion in bonnet fungi (Mycena s.s.) driven by repeated elements and novel gene families across ecological guilds.</title>
        <authorList>
            <consortium name="Lawrence Berkeley National Laboratory"/>
            <person name="Harder C.B."/>
            <person name="Miyauchi S."/>
            <person name="Viragh M."/>
            <person name="Kuo A."/>
            <person name="Thoen E."/>
            <person name="Andreopoulos B."/>
            <person name="Lu D."/>
            <person name="Skrede I."/>
            <person name="Drula E."/>
            <person name="Henrissat B."/>
            <person name="Morin E."/>
            <person name="Kohler A."/>
            <person name="Barry K."/>
            <person name="LaButti K."/>
            <person name="Morin E."/>
            <person name="Salamov A."/>
            <person name="Lipzen A."/>
            <person name="Mereny Z."/>
            <person name="Hegedus B."/>
            <person name="Baldrian P."/>
            <person name="Stursova M."/>
            <person name="Weitz H."/>
            <person name="Taylor A."/>
            <person name="Grigoriev I.V."/>
            <person name="Nagy L.G."/>
            <person name="Martin F."/>
            <person name="Kauserud H."/>
        </authorList>
    </citation>
    <scope>NUCLEOTIDE SEQUENCE</scope>
    <source>
        <strain evidence="10">CBHHK002</strain>
    </source>
</reference>
<dbReference type="SMART" id="SM00401">
    <property type="entry name" value="ZnF_GATA"/>
    <property type="match status" value="1"/>
</dbReference>
<protein>
    <recommendedName>
        <fullName evidence="9">GATA-type domain-containing protein</fullName>
    </recommendedName>
</protein>
<evidence type="ECO:0000256" key="8">
    <source>
        <dbReference type="SAM" id="Phobius"/>
    </source>
</evidence>
<keyword evidence="2 6" id="KW-0863">Zinc-finger</keyword>
<dbReference type="PANTHER" id="PTHR47172:SF24">
    <property type="entry name" value="GATA ZINC FINGER DOMAIN-CONTAINING PROTEIN 14-RELATED"/>
    <property type="match status" value="1"/>
</dbReference>
<dbReference type="EMBL" id="JARIHO010000109">
    <property type="protein sequence ID" value="KAJ7302941.1"/>
    <property type="molecule type" value="Genomic_DNA"/>
</dbReference>
<comment type="caution">
    <text evidence="10">The sequence shown here is derived from an EMBL/GenBank/DDBJ whole genome shotgun (WGS) entry which is preliminary data.</text>
</comment>
<dbReference type="SUPFAM" id="SSF57716">
    <property type="entry name" value="Glucocorticoid receptor-like (DNA-binding domain)"/>
    <property type="match status" value="1"/>
</dbReference>
<feature type="compositionally biased region" description="Acidic residues" evidence="7">
    <location>
        <begin position="663"/>
        <end position="672"/>
    </location>
</feature>
<keyword evidence="11" id="KW-1185">Reference proteome</keyword>
<feature type="region of interest" description="Disordered" evidence="7">
    <location>
        <begin position="141"/>
        <end position="375"/>
    </location>
</feature>
<feature type="compositionally biased region" description="Low complexity" evidence="7">
    <location>
        <begin position="211"/>
        <end position="222"/>
    </location>
</feature>
<feature type="compositionally biased region" description="Basic and acidic residues" evidence="7">
    <location>
        <begin position="511"/>
        <end position="522"/>
    </location>
</feature>
<feature type="compositionally biased region" description="Low complexity" evidence="7">
    <location>
        <begin position="144"/>
        <end position="199"/>
    </location>
</feature>
<dbReference type="GO" id="GO:0008270">
    <property type="term" value="F:zinc ion binding"/>
    <property type="evidence" value="ECO:0007669"/>
    <property type="project" value="UniProtKB-KW"/>
</dbReference>
<gene>
    <name evidence="10" type="ORF">DFH08DRAFT_57366</name>
</gene>
<keyword evidence="4" id="KW-0805">Transcription regulation</keyword>
<keyword evidence="8" id="KW-0812">Transmembrane</keyword>
<feature type="compositionally biased region" description="Low complexity" evidence="7">
    <location>
        <begin position="452"/>
        <end position="465"/>
    </location>
</feature>
<dbReference type="InterPro" id="IPR000679">
    <property type="entry name" value="Znf_GATA"/>
</dbReference>
<dbReference type="PANTHER" id="PTHR47172">
    <property type="entry name" value="OS01G0976800 PROTEIN"/>
    <property type="match status" value="1"/>
</dbReference>
<dbReference type="AlphaFoldDB" id="A0AAD7E8P5"/>
<feature type="domain" description="GATA-type" evidence="9">
    <location>
        <begin position="592"/>
        <end position="627"/>
    </location>
</feature>
<dbReference type="GO" id="GO:0043565">
    <property type="term" value="F:sequence-specific DNA binding"/>
    <property type="evidence" value="ECO:0007669"/>
    <property type="project" value="InterPro"/>
</dbReference>
<keyword evidence="8" id="KW-1133">Transmembrane helix</keyword>
<evidence type="ECO:0000256" key="4">
    <source>
        <dbReference type="ARBA" id="ARBA00023015"/>
    </source>
</evidence>
<evidence type="ECO:0000256" key="5">
    <source>
        <dbReference type="ARBA" id="ARBA00023163"/>
    </source>
</evidence>
<evidence type="ECO:0000313" key="11">
    <source>
        <dbReference type="Proteomes" id="UP001218218"/>
    </source>
</evidence>
<dbReference type="Gene3D" id="3.30.50.10">
    <property type="entry name" value="Erythroid Transcription Factor GATA-1, subunit A"/>
    <property type="match status" value="1"/>
</dbReference>
<feature type="compositionally biased region" description="Basic and acidic residues" evidence="7">
    <location>
        <begin position="673"/>
        <end position="682"/>
    </location>
</feature>
<feature type="transmembrane region" description="Helical" evidence="8">
    <location>
        <begin position="77"/>
        <end position="97"/>
    </location>
</feature>
<dbReference type="Pfam" id="PF00320">
    <property type="entry name" value="GATA"/>
    <property type="match status" value="1"/>
</dbReference>
<proteinExistence type="predicted"/>
<feature type="region of interest" description="Disordered" evidence="7">
    <location>
        <begin position="427"/>
        <end position="599"/>
    </location>
</feature>
<evidence type="ECO:0000256" key="6">
    <source>
        <dbReference type="PROSITE-ProRule" id="PRU00094"/>
    </source>
</evidence>
<evidence type="ECO:0000313" key="10">
    <source>
        <dbReference type="EMBL" id="KAJ7302941.1"/>
    </source>
</evidence>
<evidence type="ECO:0000259" key="9">
    <source>
        <dbReference type="PROSITE" id="PS50114"/>
    </source>
</evidence>
<dbReference type="GO" id="GO:0006355">
    <property type="term" value="P:regulation of DNA-templated transcription"/>
    <property type="evidence" value="ECO:0007669"/>
    <property type="project" value="InterPro"/>
</dbReference>
<feature type="compositionally biased region" description="Low complexity" evidence="7">
    <location>
        <begin position="549"/>
        <end position="559"/>
    </location>
</feature>
<evidence type="ECO:0000256" key="7">
    <source>
        <dbReference type="SAM" id="MobiDB-lite"/>
    </source>
</evidence>
<feature type="compositionally biased region" description="Pro residues" evidence="7">
    <location>
        <begin position="289"/>
        <end position="299"/>
    </location>
</feature>
<dbReference type="CDD" id="cd00202">
    <property type="entry name" value="ZnF_GATA"/>
    <property type="match status" value="1"/>
</dbReference>
<keyword evidence="5" id="KW-0804">Transcription</keyword>
<dbReference type="InterPro" id="IPR013088">
    <property type="entry name" value="Znf_NHR/GATA"/>
</dbReference>
<keyword evidence="3" id="KW-0862">Zinc</keyword>